<dbReference type="Pfam" id="PF01551">
    <property type="entry name" value="Peptidase_M23"/>
    <property type="match status" value="1"/>
</dbReference>
<proteinExistence type="predicted"/>
<dbReference type="RefSeq" id="WP_218114737.1">
    <property type="nucleotide sequence ID" value="NZ_CAJVAP010000010.1"/>
</dbReference>
<organism evidence="3 4">
    <name type="scientific">Leucobacter soli</name>
    <dbReference type="NCBI Taxonomy" id="2812850"/>
    <lineage>
        <taxon>Bacteria</taxon>
        <taxon>Bacillati</taxon>
        <taxon>Actinomycetota</taxon>
        <taxon>Actinomycetes</taxon>
        <taxon>Micrococcales</taxon>
        <taxon>Microbacteriaceae</taxon>
        <taxon>Leucobacter</taxon>
    </lineage>
</organism>
<dbReference type="CDD" id="cd12797">
    <property type="entry name" value="M23_peptidase"/>
    <property type="match status" value="1"/>
</dbReference>
<feature type="signal peptide" evidence="1">
    <location>
        <begin position="1"/>
        <end position="21"/>
    </location>
</feature>
<keyword evidence="1" id="KW-0732">Signal</keyword>
<dbReference type="Proteomes" id="UP000693892">
    <property type="component" value="Unassembled WGS sequence"/>
</dbReference>
<keyword evidence="4" id="KW-1185">Reference proteome</keyword>
<dbReference type="AlphaFoldDB" id="A0A916JXG0"/>
<evidence type="ECO:0000259" key="2">
    <source>
        <dbReference type="Pfam" id="PF01551"/>
    </source>
</evidence>
<comment type="caution">
    <text evidence="3">The sequence shown here is derived from an EMBL/GenBank/DDBJ whole genome shotgun (WGS) entry which is preliminary data.</text>
</comment>
<dbReference type="EMBL" id="CAJVAP010000010">
    <property type="protein sequence ID" value="CAG7608474.1"/>
    <property type="molecule type" value="Genomic_DNA"/>
</dbReference>
<name>A0A916JXG0_9MICO</name>
<sequence>MTAARRAATARLPKFAATAFAAAALVATLLTAPIGGSSAAAEDGATNPILAGTTLSGVMRSDADRADQIKVTAKVPLPAGRSAASITYQWLRDGATITNATKNFYFVKPGSQQRRISVLVTDTLDGSSTEISTITTSVNPVIGGKTRVGETLTAYIDSTKHAVAYRWYRDGVRIGGDAAAGADYTVKVNDLGAQLSVMVTQSSEGLGSLVETSESTAPITVNAFAALKPTITGTPKHGKTLKVGRISSSAGTVTVVWLRDGKVISGATGPSYKPVLKDLDTRLSARVTQSRNGYTTRTETTAKTKKITSPRYLTAATPKVSGTVKVGTKLTAKRGTWTKGTKFTYQWYASGKKIKGATKKTFTVTKAQRGKIVKVKVTGTKPKYEVRAVSSAPAKIAGIRGPRNENGWAWPTDTRELNQGYHEGYAIDLGTTAGGPVFAPYKGEVVQVGGDGWGKPSWCPTAWWHGENQTVVIKHSYEGKTIYSAVNHVARGSSKALGITVGTKVKSGQQIATEGMSGCTSGPHIHFVMRKTQFNWNGELKPDKYIGKPDPVTPKVYVADLPVLPVREDLLS</sequence>
<dbReference type="PANTHER" id="PTHR21666">
    <property type="entry name" value="PEPTIDASE-RELATED"/>
    <property type="match status" value="1"/>
</dbReference>
<dbReference type="GO" id="GO:0004222">
    <property type="term" value="F:metalloendopeptidase activity"/>
    <property type="evidence" value="ECO:0007669"/>
    <property type="project" value="TreeGrafter"/>
</dbReference>
<evidence type="ECO:0000256" key="1">
    <source>
        <dbReference type="SAM" id="SignalP"/>
    </source>
</evidence>
<gene>
    <name evidence="3" type="ORF">LEUCIP111803_01120</name>
</gene>
<protein>
    <recommendedName>
        <fullName evidence="2">M23ase beta-sheet core domain-containing protein</fullName>
    </recommendedName>
</protein>
<accession>A0A916JXG0</accession>
<feature type="domain" description="M23ase beta-sheet core" evidence="2">
    <location>
        <begin position="425"/>
        <end position="533"/>
    </location>
</feature>
<dbReference type="PANTHER" id="PTHR21666:SF270">
    <property type="entry name" value="MUREIN HYDROLASE ACTIVATOR ENVC"/>
    <property type="match status" value="1"/>
</dbReference>
<dbReference type="InterPro" id="IPR016047">
    <property type="entry name" value="M23ase_b-sheet_dom"/>
</dbReference>
<evidence type="ECO:0000313" key="4">
    <source>
        <dbReference type="Proteomes" id="UP000693892"/>
    </source>
</evidence>
<feature type="chain" id="PRO_5038821167" description="M23ase beta-sheet core domain-containing protein" evidence="1">
    <location>
        <begin position="22"/>
        <end position="572"/>
    </location>
</feature>
<evidence type="ECO:0000313" key="3">
    <source>
        <dbReference type="EMBL" id="CAG7608474.1"/>
    </source>
</evidence>
<reference evidence="3" key="1">
    <citation type="submission" date="2021-06" db="EMBL/GenBank/DDBJ databases">
        <authorList>
            <person name="Criscuolo A."/>
        </authorList>
    </citation>
    <scope>NUCLEOTIDE SEQUENCE</scope>
    <source>
        <strain evidence="3">CIP111803</strain>
    </source>
</reference>
<dbReference type="InterPro" id="IPR050570">
    <property type="entry name" value="Cell_wall_metabolism_enzyme"/>
</dbReference>